<organism evidence="1 2">
    <name type="scientific">Populus alba x Populus x berolinensis</name>
    <dbReference type="NCBI Taxonomy" id="444605"/>
    <lineage>
        <taxon>Eukaryota</taxon>
        <taxon>Viridiplantae</taxon>
        <taxon>Streptophyta</taxon>
        <taxon>Embryophyta</taxon>
        <taxon>Tracheophyta</taxon>
        <taxon>Spermatophyta</taxon>
        <taxon>Magnoliopsida</taxon>
        <taxon>eudicotyledons</taxon>
        <taxon>Gunneridae</taxon>
        <taxon>Pentapetalae</taxon>
        <taxon>rosids</taxon>
        <taxon>fabids</taxon>
        <taxon>Malpighiales</taxon>
        <taxon>Salicaceae</taxon>
        <taxon>Saliceae</taxon>
        <taxon>Populus</taxon>
    </lineage>
</organism>
<evidence type="ECO:0000313" key="1">
    <source>
        <dbReference type="EMBL" id="KAJ7003348.1"/>
    </source>
</evidence>
<name>A0AAD6R6X1_9ROSI</name>
<protein>
    <submittedName>
        <fullName evidence="1">Uncharacterized protein</fullName>
    </submittedName>
</protein>
<dbReference type="AlphaFoldDB" id="A0AAD6R6X1"/>
<evidence type="ECO:0000313" key="2">
    <source>
        <dbReference type="Proteomes" id="UP001164929"/>
    </source>
</evidence>
<sequence length="21" mass="2539">MWLSHLPLKIIEIRQQFCIIG</sequence>
<accession>A0AAD6R6X1</accession>
<proteinExistence type="predicted"/>
<reference evidence="1" key="1">
    <citation type="journal article" date="2023" name="Mol. Ecol. Resour.">
        <title>Chromosome-level genome assembly of a triploid poplar Populus alba 'Berolinensis'.</title>
        <authorList>
            <person name="Chen S."/>
            <person name="Yu Y."/>
            <person name="Wang X."/>
            <person name="Wang S."/>
            <person name="Zhang T."/>
            <person name="Zhou Y."/>
            <person name="He R."/>
            <person name="Meng N."/>
            <person name="Wang Y."/>
            <person name="Liu W."/>
            <person name="Liu Z."/>
            <person name="Liu J."/>
            <person name="Guo Q."/>
            <person name="Huang H."/>
            <person name="Sederoff R.R."/>
            <person name="Wang G."/>
            <person name="Qu G."/>
            <person name="Chen S."/>
        </authorList>
    </citation>
    <scope>NUCLEOTIDE SEQUENCE</scope>
    <source>
        <strain evidence="1">SC-2020</strain>
    </source>
</reference>
<keyword evidence="2" id="KW-1185">Reference proteome</keyword>
<dbReference type="EMBL" id="JAQIZT010000003">
    <property type="protein sequence ID" value="KAJ7003348.1"/>
    <property type="molecule type" value="Genomic_DNA"/>
</dbReference>
<dbReference type="Proteomes" id="UP001164929">
    <property type="component" value="Chromosome 3"/>
</dbReference>
<comment type="caution">
    <text evidence="1">The sequence shown here is derived from an EMBL/GenBank/DDBJ whole genome shotgun (WGS) entry which is preliminary data.</text>
</comment>
<gene>
    <name evidence="1" type="ORF">NC653_008547</name>
</gene>